<sequence>MLRSLRTLTLLCVAFILMLSTGCSLPAKRNETVLPKAAERGAEKTLDLKQEPLLKRQSHMNRPSIKMKTLPQAMPTIARTTNTQPVRGIYVSGWVAGDPGRMAKLIRLIDKTDLNAMVIDVKNDYGNLTYKSNVPEVKTIKADAGPPIANIRSLLKQLRAKHIYTIGRVVAFKDPYYARMRPSQALQRKTGGVWRDAKGVAWLDPYQARTREYNIAIAKEAANLGFDEIQFDYVRFPDNGAKVNRQVRFAPTGGRSKAAIIGTFLREARHGIKPTGAKLSVDVFGLVTSSTDDMGIGQTWREIAGTVDVISPMTYPSHYSSGMYGIKAPDLHPSAVIKQAMKDAKRQNEQIRQIGRKPAQIRPWLQSFTATWIEPHQQYGVNQVRAQVLAAQKQGIHEFLLWSSNCKYDYRS</sequence>
<keyword evidence="3" id="KW-1185">Reference proteome</keyword>
<evidence type="ECO:0000259" key="1">
    <source>
        <dbReference type="Pfam" id="PF13200"/>
    </source>
</evidence>
<dbReference type="Proteomes" id="UP000323257">
    <property type="component" value="Unassembled WGS sequence"/>
</dbReference>
<name>A0A5S5BSR9_9BACL</name>
<dbReference type="OrthoDB" id="9774125at2"/>
<evidence type="ECO:0000313" key="2">
    <source>
        <dbReference type="EMBL" id="TYP69346.1"/>
    </source>
</evidence>
<protein>
    <recommendedName>
        <fullName evidence="1">DUF4015 domain-containing protein</fullName>
    </recommendedName>
</protein>
<accession>A0A5S5BSR9</accession>
<feature type="domain" description="DUF4015" evidence="1">
    <location>
        <begin position="88"/>
        <end position="408"/>
    </location>
</feature>
<evidence type="ECO:0000313" key="3">
    <source>
        <dbReference type="Proteomes" id="UP000323257"/>
    </source>
</evidence>
<gene>
    <name evidence="2" type="ORF">BCM02_1153</name>
</gene>
<dbReference type="AlphaFoldDB" id="A0A5S5BSR9"/>
<proteinExistence type="predicted"/>
<reference evidence="2 3" key="1">
    <citation type="submission" date="2019-07" db="EMBL/GenBank/DDBJ databases">
        <title>Genomic Encyclopedia of Type Strains, Phase III (KMG-III): the genomes of soil and plant-associated and newly described type strains.</title>
        <authorList>
            <person name="Whitman W."/>
        </authorList>
    </citation>
    <scope>NUCLEOTIDE SEQUENCE [LARGE SCALE GENOMIC DNA]</scope>
    <source>
        <strain evidence="2 3">BL24</strain>
    </source>
</reference>
<dbReference type="Gene3D" id="3.20.20.80">
    <property type="entry name" value="Glycosidases"/>
    <property type="match status" value="1"/>
</dbReference>
<dbReference type="Pfam" id="PF13200">
    <property type="entry name" value="DUF4015"/>
    <property type="match status" value="1"/>
</dbReference>
<dbReference type="PROSITE" id="PS51257">
    <property type="entry name" value="PROKAR_LIPOPROTEIN"/>
    <property type="match status" value="1"/>
</dbReference>
<dbReference type="SUPFAM" id="SSF51445">
    <property type="entry name" value="(Trans)glycosidases"/>
    <property type="match status" value="1"/>
</dbReference>
<dbReference type="InterPro" id="IPR017853">
    <property type="entry name" value="GH"/>
</dbReference>
<dbReference type="RefSeq" id="WP_148933032.1">
    <property type="nucleotide sequence ID" value="NZ_VNHS01000015.1"/>
</dbReference>
<comment type="caution">
    <text evidence="2">The sequence shown here is derived from an EMBL/GenBank/DDBJ whole genome shotgun (WGS) entry which is preliminary data.</text>
</comment>
<organism evidence="2 3">
    <name type="scientific">Paenibacillus methanolicus</name>
    <dbReference type="NCBI Taxonomy" id="582686"/>
    <lineage>
        <taxon>Bacteria</taxon>
        <taxon>Bacillati</taxon>
        <taxon>Bacillota</taxon>
        <taxon>Bacilli</taxon>
        <taxon>Bacillales</taxon>
        <taxon>Paenibacillaceae</taxon>
        <taxon>Paenibacillus</taxon>
    </lineage>
</organism>
<dbReference type="EMBL" id="VNHS01000015">
    <property type="protein sequence ID" value="TYP69346.1"/>
    <property type="molecule type" value="Genomic_DNA"/>
</dbReference>
<dbReference type="InterPro" id="IPR025275">
    <property type="entry name" value="DUF4015"/>
</dbReference>